<dbReference type="SUPFAM" id="SSF46785">
    <property type="entry name" value="Winged helix' DNA-binding domain"/>
    <property type="match status" value="1"/>
</dbReference>
<dbReference type="EMBL" id="CP019124">
    <property type="protein sequence ID" value="APX88424.1"/>
    <property type="molecule type" value="Genomic_DNA"/>
</dbReference>
<dbReference type="STRING" id="1267768.BV394_00665"/>
<dbReference type="PROSITE" id="PS51078">
    <property type="entry name" value="ICLR_ED"/>
    <property type="match status" value="1"/>
</dbReference>
<reference evidence="4 5" key="1">
    <citation type="submission" date="2017-01" db="EMBL/GenBank/DDBJ databases">
        <title>Genomic analysis of Xuhuaishuia manganoxidans DY6-4.</title>
        <authorList>
            <person name="Wang X."/>
        </authorList>
    </citation>
    <scope>NUCLEOTIDE SEQUENCE [LARGE SCALE GENOMIC DNA]</scope>
    <source>
        <strain evidence="4 5">DY6-4</strain>
    </source>
</reference>
<dbReference type="PANTHER" id="PTHR30136">
    <property type="entry name" value="HELIX-TURN-HELIX TRANSCRIPTIONAL REGULATOR, ICLR FAMILY"/>
    <property type="match status" value="1"/>
</dbReference>
<keyword evidence="1" id="KW-0805">Transcription regulation</keyword>
<dbReference type="Gene3D" id="3.30.450.40">
    <property type="match status" value="1"/>
</dbReference>
<dbReference type="InterPro" id="IPR005471">
    <property type="entry name" value="Tscrpt_reg_IclR_N"/>
</dbReference>
<dbReference type="Gene3D" id="1.10.10.10">
    <property type="entry name" value="Winged helix-like DNA-binding domain superfamily/Winged helix DNA-binding domain"/>
    <property type="match status" value="1"/>
</dbReference>
<dbReference type="Pfam" id="PF09339">
    <property type="entry name" value="HTH_IclR"/>
    <property type="match status" value="1"/>
</dbReference>
<evidence type="ECO:0000313" key="4">
    <source>
        <dbReference type="EMBL" id="APX88424.1"/>
    </source>
</evidence>
<evidence type="ECO:0000256" key="2">
    <source>
        <dbReference type="ARBA" id="ARBA00023125"/>
    </source>
</evidence>
<evidence type="ECO:0000256" key="3">
    <source>
        <dbReference type="ARBA" id="ARBA00023163"/>
    </source>
</evidence>
<evidence type="ECO:0000313" key="5">
    <source>
        <dbReference type="Proteomes" id="UP000187266"/>
    </source>
</evidence>
<dbReference type="InterPro" id="IPR029016">
    <property type="entry name" value="GAF-like_dom_sf"/>
</dbReference>
<accession>A0A2M9DH52</accession>
<keyword evidence="5" id="KW-1185">Reference proteome</keyword>
<name>A0A1U7DEK6_9RHOB</name>
<dbReference type="GO" id="GO:0003677">
    <property type="term" value="F:DNA binding"/>
    <property type="evidence" value="ECO:0007669"/>
    <property type="project" value="UniProtKB-KW"/>
</dbReference>
<evidence type="ECO:0000256" key="1">
    <source>
        <dbReference type="ARBA" id="ARBA00023015"/>
    </source>
</evidence>
<organism evidence="4 5">
    <name type="scientific">Brevirhabdus pacifica</name>
    <dbReference type="NCBI Taxonomy" id="1267768"/>
    <lineage>
        <taxon>Bacteria</taxon>
        <taxon>Pseudomonadati</taxon>
        <taxon>Pseudomonadota</taxon>
        <taxon>Alphaproteobacteria</taxon>
        <taxon>Rhodobacterales</taxon>
        <taxon>Paracoccaceae</taxon>
        <taxon>Brevirhabdus</taxon>
    </lineage>
</organism>
<protein>
    <submittedName>
        <fullName evidence="4">Uncharacterized protein</fullName>
    </submittedName>
</protein>
<dbReference type="Proteomes" id="UP000187266">
    <property type="component" value="Chromosome"/>
</dbReference>
<dbReference type="AlphaFoldDB" id="A0A1U7DEK6"/>
<proteinExistence type="predicted"/>
<accession>A0A1U7DEK6</accession>
<dbReference type="Pfam" id="PF01614">
    <property type="entry name" value="IclR_C"/>
    <property type="match status" value="1"/>
</dbReference>
<sequence>MSVKTAENTLDIFEAFAELGRPATLDELSEATGIPSPECAELLHCLEERGYLVPPRGEGPVYPTGRLMQVASEITANDPVTPGVLMQMDALRDELDETVVLGTLRGARVIYLHVSPSRQPVRYAPGAGTSRPAHANSIGRAILAAVSPERRAAAMKRMRFQALTPDTPANAEALEAIIIEGADRGWAENIGESDSDLAAVACPVVVNGMVLGLSVGGPRHRIVDAPPERIAESLARACARIEETIRQAAREEAEQSAD</sequence>
<dbReference type="InterPro" id="IPR050707">
    <property type="entry name" value="HTH_MetabolicPath_Reg"/>
</dbReference>
<keyword evidence="3" id="KW-0804">Transcription</keyword>
<dbReference type="PANTHER" id="PTHR30136:SF35">
    <property type="entry name" value="HTH-TYPE TRANSCRIPTIONAL REGULATOR RV1719"/>
    <property type="match status" value="1"/>
</dbReference>
<dbReference type="InterPro" id="IPR036388">
    <property type="entry name" value="WH-like_DNA-bd_sf"/>
</dbReference>
<dbReference type="GO" id="GO:0045892">
    <property type="term" value="P:negative regulation of DNA-templated transcription"/>
    <property type="evidence" value="ECO:0007669"/>
    <property type="project" value="TreeGrafter"/>
</dbReference>
<gene>
    <name evidence="4" type="ORF">BV394_00665</name>
</gene>
<dbReference type="GO" id="GO:0003700">
    <property type="term" value="F:DNA-binding transcription factor activity"/>
    <property type="evidence" value="ECO:0007669"/>
    <property type="project" value="TreeGrafter"/>
</dbReference>
<dbReference type="InterPro" id="IPR014757">
    <property type="entry name" value="Tscrpt_reg_IclR_C"/>
</dbReference>
<dbReference type="InterPro" id="IPR036390">
    <property type="entry name" value="WH_DNA-bd_sf"/>
</dbReference>
<keyword evidence="2" id="KW-0238">DNA-binding</keyword>
<dbReference type="RefSeq" id="WP_076978448.1">
    <property type="nucleotide sequence ID" value="NZ_CP019124.1"/>
</dbReference>
<dbReference type="OrthoDB" id="9807558at2"/>
<dbReference type="SUPFAM" id="SSF55781">
    <property type="entry name" value="GAF domain-like"/>
    <property type="match status" value="1"/>
</dbReference>